<dbReference type="Proteomes" id="UP000037904">
    <property type="component" value="Unassembled WGS sequence"/>
</dbReference>
<protein>
    <submittedName>
        <fullName evidence="6">Major facilitator superfamily transporter protein</fullName>
    </submittedName>
</protein>
<evidence type="ECO:0000256" key="2">
    <source>
        <dbReference type="ARBA" id="ARBA00022448"/>
    </source>
</evidence>
<comment type="subcellular location">
    <subcellularLocation>
        <location evidence="1">Membrane</location>
        <topology evidence="1">Multi-pass membrane protein</topology>
    </subcellularLocation>
</comment>
<comment type="caution">
    <text evidence="6">The sequence shown here is derived from an EMBL/GenBank/DDBJ whole genome shotgun (WGS) entry which is preliminary data.</text>
</comment>
<dbReference type="GO" id="GO:0016020">
    <property type="term" value="C:membrane"/>
    <property type="evidence" value="ECO:0007669"/>
    <property type="project" value="UniProtKB-SubCell"/>
</dbReference>
<keyword evidence="4" id="KW-1133">Transmembrane helix</keyword>
<keyword evidence="3" id="KW-0812">Transmembrane</keyword>
<proteinExistence type="predicted"/>
<organism evidence="6 7">
    <name type="scientific">Fusarium langsethiae</name>
    <dbReference type="NCBI Taxonomy" id="179993"/>
    <lineage>
        <taxon>Eukaryota</taxon>
        <taxon>Fungi</taxon>
        <taxon>Dikarya</taxon>
        <taxon>Ascomycota</taxon>
        <taxon>Pezizomycotina</taxon>
        <taxon>Sordariomycetes</taxon>
        <taxon>Hypocreomycetidae</taxon>
        <taxon>Hypocreales</taxon>
        <taxon>Nectriaceae</taxon>
        <taxon>Fusarium</taxon>
    </lineage>
</organism>
<evidence type="ECO:0000256" key="4">
    <source>
        <dbReference type="ARBA" id="ARBA00022989"/>
    </source>
</evidence>
<keyword evidence="5" id="KW-0472">Membrane</keyword>
<dbReference type="EMBL" id="JXCE01000070">
    <property type="protein sequence ID" value="KPA42271.1"/>
    <property type="molecule type" value="Genomic_DNA"/>
</dbReference>
<reference evidence="6 7" key="1">
    <citation type="submission" date="2015-04" db="EMBL/GenBank/DDBJ databases">
        <title>The draft genome sequence of Fusarium langsethiae, a T-2/HT-2 mycotoxin producer.</title>
        <authorList>
            <person name="Lysoe E."/>
            <person name="Divon H.H."/>
            <person name="Terzi V."/>
            <person name="Orru L."/>
            <person name="Lamontanara A."/>
            <person name="Kolseth A.-K."/>
            <person name="Frandsen R.J."/>
            <person name="Nielsen K."/>
            <person name="Thrane U."/>
        </authorList>
    </citation>
    <scope>NUCLEOTIDE SEQUENCE [LARGE SCALE GENOMIC DNA]</scope>
    <source>
        <strain evidence="6 7">Fl201059</strain>
    </source>
</reference>
<keyword evidence="2" id="KW-0813">Transport</keyword>
<evidence type="ECO:0000313" key="6">
    <source>
        <dbReference type="EMBL" id="KPA42271.1"/>
    </source>
</evidence>
<evidence type="ECO:0000256" key="5">
    <source>
        <dbReference type="ARBA" id="ARBA00023136"/>
    </source>
</evidence>
<evidence type="ECO:0000256" key="1">
    <source>
        <dbReference type="ARBA" id="ARBA00004141"/>
    </source>
</evidence>
<dbReference type="PANTHER" id="PTHR43791:SF60">
    <property type="entry name" value="TRANSPORTER, PUTATIVE (AFU_ORTHOLOGUE AFUA_1G17160)-RELATED"/>
    <property type="match status" value="1"/>
</dbReference>
<name>A0A0N0DF84_FUSLA</name>
<dbReference type="PANTHER" id="PTHR43791">
    <property type="entry name" value="PERMEASE-RELATED"/>
    <property type="match status" value="1"/>
</dbReference>
<dbReference type="AlphaFoldDB" id="A0A0N0DF84"/>
<gene>
    <name evidence="6" type="ORF">FLAG1_04838</name>
</gene>
<dbReference type="OrthoDB" id="1935484at2759"/>
<accession>A0A0N0DF84</accession>
<keyword evidence="7" id="KW-1185">Reference proteome</keyword>
<dbReference type="GO" id="GO:0022857">
    <property type="term" value="F:transmembrane transporter activity"/>
    <property type="evidence" value="ECO:0007669"/>
    <property type="project" value="TreeGrafter"/>
</dbReference>
<evidence type="ECO:0000313" key="7">
    <source>
        <dbReference type="Proteomes" id="UP000037904"/>
    </source>
</evidence>
<evidence type="ECO:0000256" key="3">
    <source>
        <dbReference type="ARBA" id="ARBA00022692"/>
    </source>
</evidence>
<sequence>MGNLDIETSSAVADRTSVDNIDKSQIGVGRTELSHALPPHADYEGGHRWDPSATWTPEEEKRAVQKTDLKLLSWLCLMFFGLQLDRGNISNALADDLLTDLGLIKHQILLSGKITIEERRGLYSLARFLLAFIEIRLQGPPL</sequence>